<feature type="compositionally biased region" description="Low complexity" evidence="1">
    <location>
        <begin position="79"/>
        <end position="90"/>
    </location>
</feature>
<feature type="compositionally biased region" description="Polar residues" evidence="1">
    <location>
        <begin position="319"/>
        <end position="342"/>
    </location>
</feature>
<dbReference type="Proteomes" id="UP001174909">
    <property type="component" value="Unassembled WGS sequence"/>
</dbReference>
<proteinExistence type="predicted"/>
<organism evidence="2 3">
    <name type="scientific">Geodia barretti</name>
    <name type="common">Barrett's horny sponge</name>
    <dbReference type="NCBI Taxonomy" id="519541"/>
    <lineage>
        <taxon>Eukaryota</taxon>
        <taxon>Metazoa</taxon>
        <taxon>Porifera</taxon>
        <taxon>Demospongiae</taxon>
        <taxon>Heteroscleromorpha</taxon>
        <taxon>Tetractinellida</taxon>
        <taxon>Astrophorina</taxon>
        <taxon>Geodiidae</taxon>
        <taxon>Geodia</taxon>
    </lineage>
</organism>
<evidence type="ECO:0000256" key="1">
    <source>
        <dbReference type="SAM" id="MobiDB-lite"/>
    </source>
</evidence>
<feature type="compositionally biased region" description="Polar residues" evidence="1">
    <location>
        <begin position="236"/>
        <end position="272"/>
    </location>
</feature>
<evidence type="ECO:0000313" key="3">
    <source>
        <dbReference type="Proteomes" id="UP001174909"/>
    </source>
</evidence>
<feature type="region of interest" description="Disordered" evidence="1">
    <location>
        <begin position="79"/>
        <end position="114"/>
    </location>
</feature>
<sequence length="342" mass="36189">AGRGRGRAVKLNLEEVLREEQSYTRERTAVGEGNAVCKYCSEVYPQTFIDPHQVLCDKNPEKTLKNAYKSHVTAQYSSSNLSALPSSPLAPSGPQPPPLPLVSSHPEPTRDTTATVEEGLPCEFCQKSCPPHKLLSHEAVCPKRPRSRRKDGARVGGANGLAPPTAAGGGSVEVAPCQFCDRPIPLATLIRHETLCQFQREPSLPPPVSPSAVLSSSQTHPTTTATPNTTAHLPQTPDTYPSPSSGQGNTAAVSSGRTPPFTAATTTSQASGLTDDEKAILRHPHNPPTSSSLSSSSRPAPQQMTSGILPTPTVYSRPITASQLTAPLQTESQVSPPRTQPP</sequence>
<protein>
    <submittedName>
        <fullName evidence="2">Uncharacterized protein</fullName>
    </submittedName>
</protein>
<evidence type="ECO:0000313" key="2">
    <source>
        <dbReference type="EMBL" id="CAI7993015.1"/>
    </source>
</evidence>
<feature type="compositionally biased region" description="Polar residues" evidence="1">
    <location>
        <begin position="298"/>
        <end position="308"/>
    </location>
</feature>
<keyword evidence="3" id="KW-1185">Reference proteome</keyword>
<gene>
    <name evidence="2" type="ORF">GBAR_LOCUS1170</name>
</gene>
<feature type="compositionally biased region" description="Low complexity" evidence="1">
    <location>
        <begin position="210"/>
        <end position="232"/>
    </location>
</feature>
<reference evidence="2" key="1">
    <citation type="submission" date="2023-03" db="EMBL/GenBank/DDBJ databases">
        <authorList>
            <person name="Steffen K."/>
            <person name="Cardenas P."/>
        </authorList>
    </citation>
    <scope>NUCLEOTIDE SEQUENCE</scope>
</reference>
<feature type="compositionally biased region" description="Pro residues" evidence="1">
    <location>
        <begin position="91"/>
        <end position="100"/>
    </location>
</feature>
<dbReference type="EMBL" id="CASHTH010000172">
    <property type="protein sequence ID" value="CAI7993015.1"/>
    <property type="molecule type" value="Genomic_DNA"/>
</dbReference>
<dbReference type="AlphaFoldDB" id="A0AA35QUU3"/>
<name>A0AA35QUU3_GEOBA</name>
<feature type="region of interest" description="Disordered" evidence="1">
    <location>
        <begin position="201"/>
        <end position="342"/>
    </location>
</feature>
<comment type="caution">
    <text evidence="2">The sequence shown here is derived from an EMBL/GenBank/DDBJ whole genome shotgun (WGS) entry which is preliminary data.</text>
</comment>
<feature type="non-terminal residue" evidence="2">
    <location>
        <position position="1"/>
    </location>
</feature>
<accession>A0AA35QUU3</accession>
<feature type="region of interest" description="Disordered" evidence="1">
    <location>
        <begin position="140"/>
        <end position="170"/>
    </location>
</feature>